<dbReference type="EC" id="1.2.1.3" evidence="6"/>
<feature type="domain" description="Aldehyde dehydrogenase" evidence="5">
    <location>
        <begin position="12"/>
        <end position="469"/>
    </location>
</feature>
<comment type="caution">
    <text evidence="6">The sequence shown here is derived from an EMBL/GenBank/DDBJ whole genome shotgun (WGS) entry which is preliminary data.</text>
</comment>
<keyword evidence="7" id="KW-1185">Reference proteome</keyword>
<accession>K6YCI5</accession>
<dbReference type="OrthoDB" id="9812625at2"/>
<proteinExistence type="inferred from homology"/>
<dbReference type="InterPro" id="IPR016162">
    <property type="entry name" value="Ald_DH_N"/>
</dbReference>
<dbReference type="SUPFAM" id="SSF53720">
    <property type="entry name" value="ALDH-like"/>
    <property type="match status" value="1"/>
</dbReference>
<evidence type="ECO:0000256" key="3">
    <source>
        <dbReference type="PROSITE-ProRule" id="PRU10007"/>
    </source>
</evidence>
<dbReference type="AlphaFoldDB" id="K6YCI5"/>
<dbReference type="Gene3D" id="3.40.605.10">
    <property type="entry name" value="Aldehyde Dehydrogenase, Chain A, domain 1"/>
    <property type="match status" value="1"/>
</dbReference>
<dbReference type="Pfam" id="PF00171">
    <property type="entry name" value="Aldedh"/>
    <property type="match status" value="1"/>
</dbReference>
<feature type="active site" evidence="3">
    <location>
        <position position="245"/>
    </location>
</feature>
<dbReference type="eggNOG" id="COG1012">
    <property type="taxonomic scope" value="Bacteria"/>
</dbReference>
<evidence type="ECO:0000256" key="2">
    <source>
        <dbReference type="ARBA" id="ARBA00023002"/>
    </source>
</evidence>
<dbReference type="FunFam" id="3.40.605.10:FF:000007">
    <property type="entry name" value="NAD/NADP-dependent betaine aldehyde dehydrogenase"/>
    <property type="match status" value="1"/>
</dbReference>
<reference evidence="6 7" key="1">
    <citation type="journal article" date="2017" name="Antonie Van Leeuwenhoek">
        <title>Rhizobium rhizosphaerae sp. nov., a novel species isolated from rice rhizosphere.</title>
        <authorList>
            <person name="Zhao J.J."/>
            <person name="Zhang J."/>
            <person name="Zhang R.J."/>
            <person name="Zhang C.W."/>
            <person name="Yin H.Q."/>
            <person name="Zhang X.X."/>
        </authorList>
    </citation>
    <scope>NUCLEOTIDE SEQUENCE [LARGE SCALE GENOMIC DNA]</scope>
    <source>
        <strain evidence="6 7">BSs20135</strain>
    </source>
</reference>
<evidence type="ECO:0000313" key="6">
    <source>
        <dbReference type="EMBL" id="GAC21666.1"/>
    </source>
</evidence>
<dbReference type="Proteomes" id="UP000006327">
    <property type="component" value="Unassembled WGS sequence"/>
</dbReference>
<dbReference type="InterPro" id="IPR015590">
    <property type="entry name" value="Aldehyde_DH_dom"/>
</dbReference>
<evidence type="ECO:0000259" key="5">
    <source>
        <dbReference type="Pfam" id="PF00171"/>
    </source>
</evidence>
<keyword evidence="2 4" id="KW-0560">Oxidoreductase</keyword>
<dbReference type="STRING" id="493475.GARC_4728"/>
<dbReference type="RefSeq" id="WP_007624889.1">
    <property type="nucleotide sequence ID" value="NZ_BAEO01000065.1"/>
</dbReference>
<protein>
    <submittedName>
        <fullName evidence="6">Aldehyde dehydrogenase</fullName>
        <ecNumber evidence="6">1.2.1.3</ecNumber>
    </submittedName>
</protein>
<dbReference type="CDD" id="cd07138">
    <property type="entry name" value="ALDH_CddD_SSP0762"/>
    <property type="match status" value="1"/>
</dbReference>
<evidence type="ECO:0000256" key="1">
    <source>
        <dbReference type="ARBA" id="ARBA00009986"/>
    </source>
</evidence>
<evidence type="ECO:0000256" key="4">
    <source>
        <dbReference type="RuleBase" id="RU003345"/>
    </source>
</evidence>
<dbReference type="Gene3D" id="3.40.309.10">
    <property type="entry name" value="Aldehyde Dehydrogenase, Chain A, domain 2"/>
    <property type="match status" value="1"/>
</dbReference>
<dbReference type="GO" id="GO:0004029">
    <property type="term" value="F:aldehyde dehydrogenase (NAD+) activity"/>
    <property type="evidence" value="ECO:0007669"/>
    <property type="project" value="UniProtKB-EC"/>
</dbReference>
<dbReference type="PROSITE" id="PS00687">
    <property type="entry name" value="ALDEHYDE_DEHYDR_GLU"/>
    <property type="match status" value="1"/>
</dbReference>
<dbReference type="EMBL" id="BAEO01000065">
    <property type="protein sequence ID" value="GAC21666.1"/>
    <property type="molecule type" value="Genomic_DNA"/>
</dbReference>
<name>K6YCI5_9ALTE</name>
<dbReference type="PANTHER" id="PTHR42804">
    <property type="entry name" value="ALDEHYDE DEHYDROGENASE"/>
    <property type="match status" value="1"/>
</dbReference>
<dbReference type="InterPro" id="IPR016161">
    <property type="entry name" value="Ald_DH/histidinol_DH"/>
</dbReference>
<comment type="similarity">
    <text evidence="1 4">Belongs to the aldehyde dehydrogenase family.</text>
</comment>
<organism evidence="6 7">
    <name type="scientific">Paraglaciecola arctica BSs20135</name>
    <dbReference type="NCBI Taxonomy" id="493475"/>
    <lineage>
        <taxon>Bacteria</taxon>
        <taxon>Pseudomonadati</taxon>
        <taxon>Pseudomonadota</taxon>
        <taxon>Gammaproteobacteria</taxon>
        <taxon>Alteromonadales</taxon>
        <taxon>Alteromonadaceae</taxon>
        <taxon>Paraglaciecola</taxon>
    </lineage>
</organism>
<dbReference type="InterPro" id="IPR016163">
    <property type="entry name" value="Ald_DH_C"/>
</dbReference>
<dbReference type="InterPro" id="IPR029510">
    <property type="entry name" value="Ald_DH_CS_GLU"/>
</dbReference>
<dbReference type="PANTHER" id="PTHR42804:SF1">
    <property type="entry name" value="ALDEHYDE DEHYDROGENASE-RELATED"/>
    <property type="match status" value="1"/>
</dbReference>
<gene>
    <name evidence="6" type="ORF">GARC_4728</name>
</gene>
<evidence type="ECO:0000313" key="7">
    <source>
        <dbReference type="Proteomes" id="UP000006327"/>
    </source>
</evidence>
<sequence length="473" mass="50266">MNTQQFYINGKWVDPLGSQTIEVIDPATKNVICHLPNATPMDVDAAVMAAKNAFGSYSALPLKERVQLLEDINGLLIKRNDEIAAAISIEMGAPIGLSKGAQAPSGSQHFSAIIELMKTYSFSKTTNQGTLIRKEPIGPCALITPWNWPMNQIATKVAPALAAGCTMVLKPSEIAPLNAIILAEICHEAGLPAGVFNLIHGTGASIGDSLTSHKDIDMVSFTGSTRAGIAISNSAAPTIKRVALELGGKSAGIVHGNIDIKNVAKQIVDSAMLNSGQSCNALTRLLIPANQYDELSNEIANCAQALSLGMPDTSPDLGPVASSIHFEKVRQYIQSGMQSGATLLTGGLDIPAELQQGYFVKPTIFGDVTDKMSIAREEIFGPVLCLMKYDKLPDAIDIANDSEYGLSGYVWSDNHQEAVKIADQLRTGMVHINGAGLDSNAPFGGFKMSGNGREWGEFGLGEFLEYKSIYGGQ</sequence>